<reference evidence="2" key="1">
    <citation type="journal article" date="2010" name="Science">
        <title>Signatures of adaptation to obligate biotrophy in the Hyaloperonospora arabidopsidis genome.</title>
        <authorList>
            <person name="Baxter L."/>
            <person name="Tripathy S."/>
            <person name="Ishaque N."/>
            <person name="Boot N."/>
            <person name="Cabral A."/>
            <person name="Kemen E."/>
            <person name="Thines M."/>
            <person name="Ah-Fong A."/>
            <person name="Anderson R."/>
            <person name="Badejoko W."/>
            <person name="Bittner-Eddy P."/>
            <person name="Boore J.L."/>
            <person name="Chibucos M.C."/>
            <person name="Coates M."/>
            <person name="Dehal P."/>
            <person name="Delehaunty K."/>
            <person name="Dong S."/>
            <person name="Downton P."/>
            <person name="Dumas B."/>
            <person name="Fabro G."/>
            <person name="Fronick C."/>
            <person name="Fuerstenberg S.I."/>
            <person name="Fulton L."/>
            <person name="Gaulin E."/>
            <person name="Govers F."/>
            <person name="Hughes L."/>
            <person name="Humphray S."/>
            <person name="Jiang R.H."/>
            <person name="Judelson H."/>
            <person name="Kamoun S."/>
            <person name="Kyung K."/>
            <person name="Meijer H."/>
            <person name="Minx P."/>
            <person name="Morris P."/>
            <person name="Nelson J."/>
            <person name="Phuntumart V."/>
            <person name="Qutob D."/>
            <person name="Rehmany A."/>
            <person name="Rougon-Cardoso A."/>
            <person name="Ryden P."/>
            <person name="Torto-Alalibo T."/>
            <person name="Studholme D."/>
            <person name="Wang Y."/>
            <person name="Win J."/>
            <person name="Wood J."/>
            <person name="Clifton S.W."/>
            <person name="Rogers J."/>
            <person name="Van den Ackerveken G."/>
            <person name="Jones J.D."/>
            <person name="McDowell J.M."/>
            <person name="Beynon J."/>
            <person name="Tyler B.M."/>
        </authorList>
    </citation>
    <scope>NUCLEOTIDE SEQUENCE [LARGE SCALE GENOMIC DNA]</scope>
    <source>
        <strain evidence="2">Emoy2</strain>
    </source>
</reference>
<dbReference type="EnsemblProtists" id="HpaT809298">
    <property type="protein sequence ID" value="HpaP809298"/>
    <property type="gene ID" value="HpaG809298"/>
</dbReference>
<reference evidence="1" key="2">
    <citation type="submission" date="2015-06" db="UniProtKB">
        <authorList>
            <consortium name="EnsemblProtists"/>
        </authorList>
    </citation>
    <scope>IDENTIFICATION</scope>
    <source>
        <strain evidence="1">Emoy2</strain>
    </source>
</reference>
<evidence type="ECO:0000313" key="2">
    <source>
        <dbReference type="Proteomes" id="UP000011713"/>
    </source>
</evidence>
<accession>M4BSA7</accession>
<evidence type="ECO:0000313" key="1">
    <source>
        <dbReference type="EnsemblProtists" id="HpaP809298"/>
    </source>
</evidence>
<dbReference type="VEuPathDB" id="FungiDB:HpaG809298"/>
<protein>
    <submittedName>
        <fullName evidence="1">Uncharacterized protein</fullName>
    </submittedName>
</protein>
<dbReference type="InParanoid" id="M4BSA7"/>
<keyword evidence="2" id="KW-1185">Reference proteome</keyword>
<organism evidence="1 2">
    <name type="scientific">Hyaloperonospora arabidopsidis (strain Emoy2)</name>
    <name type="common">Downy mildew agent</name>
    <name type="synonym">Peronospora arabidopsidis</name>
    <dbReference type="NCBI Taxonomy" id="559515"/>
    <lineage>
        <taxon>Eukaryota</taxon>
        <taxon>Sar</taxon>
        <taxon>Stramenopiles</taxon>
        <taxon>Oomycota</taxon>
        <taxon>Peronosporomycetes</taxon>
        <taxon>Peronosporales</taxon>
        <taxon>Peronosporaceae</taxon>
        <taxon>Hyaloperonospora</taxon>
    </lineage>
</organism>
<dbReference type="AlphaFoldDB" id="M4BSA7"/>
<dbReference type="EMBL" id="JH598696">
    <property type="status" value="NOT_ANNOTATED_CDS"/>
    <property type="molecule type" value="Genomic_DNA"/>
</dbReference>
<sequence length="63" mass="6945">MRRTGNLRPPRGDVAPVVEYSPTSFQLCEVKAAVSGAVTTVQEQVYHTDVANIYVGSDELKRH</sequence>
<name>M4BSA7_HYAAE</name>
<dbReference type="Proteomes" id="UP000011713">
    <property type="component" value="Unassembled WGS sequence"/>
</dbReference>
<dbReference type="HOGENOM" id="CLU_2890603_0_0_1"/>
<proteinExistence type="predicted"/>